<dbReference type="RefSeq" id="WP_301699271.1">
    <property type="nucleotide sequence ID" value="NZ_JAUJYW010000005.1"/>
</dbReference>
<keyword evidence="2" id="KW-0489">Methyltransferase</keyword>
<organism evidence="2 3">
    <name type="scientific">Citrobacter enshiensis</name>
    <dbReference type="NCBI Taxonomy" id="2971264"/>
    <lineage>
        <taxon>Bacteria</taxon>
        <taxon>Pseudomonadati</taxon>
        <taxon>Pseudomonadota</taxon>
        <taxon>Gammaproteobacteria</taxon>
        <taxon>Enterobacterales</taxon>
        <taxon>Enterobacteriaceae</taxon>
        <taxon>Citrobacter</taxon>
    </lineage>
</organism>
<proteinExistence type="predicted"/>
<dbReference type="Gene3D" id="3.40.50.150">
    <property type="entry name" value="Vaccinia Virus protein VP39"/>
    <property type="match status" value="1"/>
</dbReference>
<evidence type="ECO:0000313" key="3">
    <source>
        <dbReference type="Proteomes" id="UP001174867"/>
    </source>
</evidence>
<dbReference type="GO" id="GO:0032259">
    <property type="term" value="P:methylation"/>
    <property type="evidence" value="ECO:0007669"/>
    <property type="project" value="UniProtKB-KW"/>
</dbReference>
<gene>
    <name evidence="2" type="ORF">Q0A17_12735</name>
</gene>
<protein>
    <submittedName>
        <fullName evidence="2">Methyltransferase domain-containing protein</fullName>
    </submittedName>
</protein>
<evidence type="ECO:0000259" key="1">
    <source>
        <dbReference type="Pfam" id="PF08241"/>
    </source>
</evidence>
<feature type="domain" description="Methyltransferase type 11" evidence="1">
    <location>
        <begin position="62"/>
        <end position="158"/>
    </location>
</feature>
<comment type="caution">
    <text evidence="2">The sequence shown here is derived from an EMBL/GenBank/DDBJ whole genome shotgun (WGS) entry which is preliminary data.</text>
</comment>
<keyword evidence="3" id="KW-1185">Reference proteome</keyword>
<dbReference type="InterPro" id="IPR029063">
    <property type="entry name" value="SAM-dependent_MTases_sf"/>
</dbReference>
<dbReference type="PANTHER" id="PTHR43861">
    <property type="entry name" value="TRANS-ACONITATE 2-METHYLTRANSFERASE-RELATED"/>
    <property type="match status" value="1"/>
</dbReference>
<keyword evidence="2" id="KW-0808">Transferase</keyword>
<sequence length="269" mass="30531">MTSPVMIKSAIDSVGEFSSVDMTNDPRWFIDFMDNANCLPDHEIINQRLVEVMAPLDYKRILEFGCGTGNDIRHLVEIYPEVSEIVGIDLSETMISEANSRTSNDSRIRFEQGDGKQLTFGDNIFDGARAKLVLMHCDDIDAALDELIRVVKTNGKIAVYDHDFDGLIIDHPNKNLTRKIVNDFSDKAKNSWSGRQLFSRFLRHGLINVTVESISVNLTFDLLRFMILGQKDINDIPLEEKLWWEELAAFQKKGCFFASFIGFLVVGTK</sequence>
<dbReference type="CDD" id="cd02440">
    <property type="entry name" value="AdoMet_MTases"/>
    <property type="match status" value="1"/>
</dbReference>
<dbReference type="PANTHER" id="PTHR43861:SF1">
    <property type="entry name" value="TRANS-ACONITATE 2-METHYLTRANSFERASE"/>
    <property type="match status" value="1"/>
</dbReference>
<evidence type="ECO:0000313" key="2">
    <source>
        <dbReference type="EMBL" id="MDN8600269.1"/>
    </source>
</evidence>
<dbReference type="SUPFAM" id="SSF53335">
    <property type="entry name" value="S-adenosyl-L-methionine-dependent methyltransferases"/>
    <property type="match status" value="1"/>
</dbReference>
<dbReference type="GO" id="GO:0008168">
    <property type="term" value="F:methyltransferase activity"/>
    <property type="evidence" value="ECO:0007669"/>
    <property type="project" value="UniProtKB-KW"/>
</dbReference>
<dbReference type="EMBL" id="JAUJYW010000005">
    <property type="protein sequence ID" value="MDN8600269.1"/>
    <property type="molecule type" value="Genomic_DNA"/>
</dbReference>
<dbReference type="Pfam" id="PF08241">
    <property type="entry name" value="Methyltransf_11"/>
    <property type="match status" value="1"/>
</dbReference>
<accession>A0ABT8PV83</accession>
<dbReference type="InterPro" id="IPR013216">
    <property type="entry name" value="Methyltransf_11"/>
</dbReference>
<reference evidence="2 3" key="1">
    <citation type="submission" date="2023-07" db="EMBL/GenBank/DDBJ databases">
        <title>Citrobacter selenititolerans sp. nov., isolated from seleniferous soil.</title>
        <authorList>
            <person name="Zhang S."/>
            <person name="Li K."/>
            <person name="Peng J."/>
            <person name="Wang H."/>
            <person name="Sun J."/>
            <person name="Guo Y."/>
        </authorList>
    </citation>
    <scope>NUCLEOTIDE SEQUENCE [LARGE SCALE GENOMIC DNA]</scope>
    <source>
        <strain evidence="2 3">S2-9</strain>
    </source>
</reference>
<dbReference type="Proteomes" id="UP001174867">
    <property type="component" value="Unassembled WGS sequence"/>
</dbReference>
<name>A0ABT8PV83_9ENTR</name>